<dbReference type="EMBL" id="HG970332">
    <property type="protein sequence ID" value="CEF71885.1"/>
    <property type="molecule type" value="Genomic_DNA"/>
</dbReference>
<sequence>MPCTAVNSENLTKMDVEYLYHHLFVPAKLPDGDDNCSKDDKLLMSFVHQSLESFITKIDSEAGTAIKACSIMIGRLQESKNIHGFLSAGGVPNVLQQLSPHGEISHQLTQLLTRRVVAPSALLHVPAQNSGIFVYRTGASVTFETFELSPSNKDVMETRGRLVRRFPANATEILYRDLVDVDFEYALATTLAKMSHQTVKETKHKVKKAKQEHIEERETVHPRIVVDLLPAILQGVGKQVSAMGISKNTHEEVRWSNSKLPWRRSPLWLLIRVGLQLTMVRLSSRGRDIYKAFMVFLMAEVLDVATKHDAGGDELYAMSAKICRRLCKLNHPSDGHWLTHIRRVLSETSQVLVHRWDCICVENERPLALEAIEKSKLDDSSHLSLPETDTFITSIWAREEKIRPVNFNPVAYVQLLDDNCLPTIETGEGCLPFRLAMLESWVAANLELWLKHHVGEDDACKKLKELIQSYHHVASRQYSDRPEGASRMLLTIGELWVAMDKAAIHVIPSIALYEPEVPIEIWQALLLTAGAEAKRLHVLENYLLNRQRVAQAQGRPSIFTSYGCSRSFSTEYFSASLEHQQLKDRIEAQAYTQREAKKMEYRRLKDEHSLLMEKHYGKTECDGYIREEYGRSVWNHSSGCLRCWYLNRAQNLQIDVHEWPLPQHNLDAQSTVFELSVPGVFSEWRDGTLYLINDVLLSKQDGTRNPQSSYPLRDYSPLREFFRTGRDYRIHLLSETKPHMVTHRRTLYVNSCVEADVCVNNGLRYQYFDGSRGWFLGIFLPTEGISDLCTFNLPGRALKLKRFLMRTWLNPEGEYPNEVIASQSDCPEYMSLSEYKALAELPYGYNIQWQSILSQLAMPRIDLNKMETAIFLLQLSLQAGPRSSAVTRCTHTRLSDYEFGRVMLKNLTKGVLRIQENWESYTALLSLISLASRVLSQVPSDLVNPFIELIDKCRAIAYRWLDVVFKRAEAATDEAHRRGLLGVVLNIALVCVDSFNVDDCFLVQILADSNRASILLECSIIIHNNAPVQVPADDPLQNALFDRWRHTMHRARDVLVAQSALANSCFNTAVKRCWPAFVPASPWALVDNTCHWLQTTTHEGLCVHVDILAGELLVNGSPLARLPGDYERHDSYKRLFGGLVLEVMPSNIPGMRFCTKQQFQGHTVHFGMQDQDLLIRLEAVGSHIDLIPLRTLRDLLPHSFVDEYTHWYHVNTGTVELRPLKDPWSQNPSNWFLSSSKEVWTLRQGSSICLLAPCSDMARHLAAVLSPLEDSLYLYMLYDQSSGSLEIHVPRLQLEFFIKAGESTIRSQQFRGMHIDPDQSLGTLVGFTSKIILRNDLDLPVRMLIVPEGTVHIQRLKGHVTAAVAYGTARRIQNYRIDELLQRLAADTRLESKLFLAYIHALTSFCLPDPFLGRTGTEEAIRLLGSASVRAPGPLSPTEHDILQSIAHLSPVRAFYPEHERVMQQVSWSSDLGFLAQDDRFYTITKGIIDRSAEVGFLYPDTDKADELSHNTIELVERAILRKVRQCVSGYGAEDFSIRYDVIYQSRDNGSSHRAARAAEIAIQAHRGHAILLEPVASGLCDHLYTLLSHETITSPTIRPLEDDLLYDSKWLSSPSTFLSAYWCQIHHVFQCNQPCISKSKIMFWIATMAYSFQYDQQVTQALLSIALSSSVSAVPLPSQNSYELIKGYEVSKERLDDDAHSAAISFNKTPASHLARRPHEQDHQITNRHSQEYKNKKHHAVELFKSELSLQWPCKNPHAPSDTNVTSYIDTREAMRSVVEVWRNWYDNREFRGYLTRFIEKIKELPVKRDVTNGYFIKPSIQPTNQPLRFISVDDLFRHNQGPTTPTQTSLIKDLLKGRPISSGAITKLNPLLDFLDDKAKLVFERRYLGELRKSLASLKDHMSWRLAQDHASELLIVFQEHQVQCETNVKSIYEALLEAVNDIQQGVPVAIQQAFQDIRCRPRVCTAFFLEQLKTSQWSKLPKSWQNAIAQYGLAITTLQQAKRLVSFSKDEADLIRELENSGHQGWSVHEYPEWLLLECESEIMIRHVQQQIARQMMQPPDDENISLQLNMGEGKSSVIVPIVVSAQGNGSRLVRVIVAKPQSKQMHQMLVSKLAGMLDRPVYQLPFSRDIRLNESQALTIHKLTTRCMQEGGILLVQPEHLLSFQLMELECHSEQKSGVAHKMMEIRRFFDEYSIDVVDEIDENLSVKFELVYTVGQQRPIDHSPDRWRVVQEVLGLVFRFCMEAKEEFLQSLDITGQHPGRVPRVRILGRGVEAIIFERVATFICETGMDGFPISRQPPAIRDAVFRYITQLDIADVEADTVKNSSFWHESTESHLLLLRGLFASGVLAFAFVQKRWRVNYGLDPNRKTGTKLAVPFRAKDNPTPRSEFSHPDVVIVLTCLSYYYGGLDDEALFTIFNLLVRSDDADQEYQEWVKTTIMPNAFRHLQGVNLRDYTQCKSEVFPYIRFSKAAIDYFLSQMVFAKECKEFPFKLSASGWDLGKKKSNVTTGFSGTNDSRYVLPLDMKQLDLPEQKHTNALVLNNLLRPENTITVMSADMKGTALNSRYLLTMVTEMSSHIRVILDVGAQIVDLTNLEFCKEWLKCYNGDDHTPAVVFFDDSDNIMVLNRSGKVEELQRSPFADQLDQCLVFLDEAHTRGTDLRLPTSYRAAVTLGANLTKDRLVQACMRMRKLGRGQSVEFCIPREIEEKISRLTGRVQTTPCSITVSDVLCWAINETCQSLRREVLLWLNQGVRFDHQRHLWDELNASDDRPSRLASAQRFKEEEALSLDRRYSPQQSHPDISSLDRFGSRYGAMMYELCQQFGLSELRTSSLQEEQERELSPEAEQESQVERPPPAQAARHSLHPDVCKFVQSGVFTRRTEAFQPAFATLHLTSAAKTFDVREFQDNVWATKDFSKVVEESLDSEDYSDGFQRSVQWILTSKNEMLNERLLIISPYEAQTLLPDIETSQHVSLRLYLPWVNLGFQPLDHLNLYNVPQTQNHIDIPPNLITPLNVFSGQLYLSNYSDYIHLCDFLGLAWKAADGTVGFGPDGWISPAMPTSTCINRSGLSKSPVPFLKILFTKIRQECQSIRKSHMGKILEGVRLHVEDWAES</sequence>
<dbReference type="InterPro" id="IPR051346">
    <property type="entry name" value="OTU_Deubiquitinase"/>
</dbReference>
<evidence type="ECO:0000256" key="2">
    <source>
        <dbReference type="ARBA" id="ARBA00012759"/>
    </source>
</evidence>
<dbReference type="EnsemblFungi" id="CEF71885">
    <property type="protein sequence ID" value="CEF71885"/>
    <property type="gene ID" value="FGRRES_00055"/>
</dbReference>
<keyword evidence="5" id="KW-0378">Hydrolase</keyword>
<dbReference type="Proteomes" id="UP000070720">
    <property type="component" value="Chromosome 1"/>
</dbReference>
<feature type="domain" description="DUF6606" evidence="10">
    <location>
        <begin position="19"/>
        <end position="302"/>
    </location>
</feature>
<evidence type="ECO:0000256" key="5">
    <source>
        <dbReference type="ARBA" id="ARBA00022801"/>
    </source>
</evidence>
<dbReference type="Pfam" id="PF20255">
    <property type="entry name" value="DUF6606"/>
    <property type="match status" value="1"/>
</dbReference>
<evidence type="ECO:0000256" key="6">
    <source>
        <dbReference type="ARBA" id="ARBA00022807"/>
    </source>
</evidence>
<dbReference type="GO" id="GO:0004843">
    <property type="term" value="F:cysteine-type deubiquitinase activity"/>
    <property type="evidence" value="ECO:0007669"/>
    <property type="project" value="UniProtKB-EC"/>
</dbReference>
<organism evidence="11 13">
    <name type="scientific">Gibberella zeae (strain ATCC MYA-4620 / CBS 123657 / FGSC 9075 / NRRL 31084 / PH-1)</name>
    <name type="common">Wheat head blight fungus</name>
    <name type="synonym">Fusarium graminearum</name>
    <dbReference type="NCBI Taxonomy" id="229533"/>
    <lineage>
        <taxon>Eukaryota</taxon>
        <taxon>Fungi</taxon>
        <taxon>Dikarya</taxon>
        <taxon>Ascomycota</taxon>
        <taxon>Pezizomycotina</taxon>
        <taxon>Sordariomycetes</taxon>
        <taxon>Hypocreomycetidae</taxon>
        <taxon>Hypocreales</taxon>
        <taxon>Nectriaceae</taxon>
        <taxon>Fusarium</taxon>
    </lineage>
</organism>
<evidence type="ECO:0000259" key="10">
    <source>
        <dbReference type="Pfam" id="PF20255"/>
    </source>
</evidence>
<evidence type="ECO:0000259" key="9">
    <source>
        <dbReference type="Pfam" id="PF12359"/>
    </source>
</evidence>
<keyword evidence="4" id="KW-0833">Ubl conjugation pathway</keyword>
<feature type="region of interest" description="Disordered" evidence="7">
    <location>
        <begin position="2836"/>
        <end position="2868"/>
    </location>
</feature>
<dbReference type="RefSeq" id="XP_011315645.1">
    <property type="nucleotide sequence ID" value="XM_011317343.1"/>
</dbReference>
<evidence type="ECO:0000313" key="11">
    <source>
        <dbReference type="EMBL" id="CEF71885.1"/>
    </source>
</evidence>
<dbReference type="VEuPathDB" id="FungiDB:FGRAMPH1_01G00171"/>
<feature type="domain" description="DUF3645" evidence="9">
    <location>
        <begin position="2369"/>
        <end position="2404"/>
    </location>
</feature>
<keyword evidence="6" id="KW-0788">Thiol protease</keyword>
<feature type="domain" description="DUF3638" evidence="8">
    <location>
        <begin position="2026"/>
        <end position="2247"/>
    </location>
</feature>
<evidence type="ECO:0000256" key="4">
    <source>
        <dbReference type="ARBA" id="ARBA00022786"/>
    </source>
</evidence>
<proteinExistence type="predicted"/>
<feature type="region of interest" description="Disordered" evidence="7">
    <location>
        <begin position="2790"/>
        <end position="2809"/>
    </location>
</feature>
<feature type="compositionally biased region" description="Acidic residues" evidence="7">
    <location>
        <begin position="2839"/>
        <end position="2853"/>
    </location>
</feature>
<reference evidence="12" key="4">
    <citation type="submission" date="2017-01" db="UniProtKB">
        <authorList>
            <consortium name="EnsemblFungi"/>
        </authorList>
    </citation>
    <scope>IDENTIFICATION</scope>
    <source>
        <strain evidence="12">PH-1 / ATCC MYA-4620 / FGSC 9075 / NRRL 31084</strain>
    </source>
</reference>
<evidence type="ECO:0000256" key="3">
    <source>
        <dbReference type="ARBA" id="ARBA00022670"/>
    </source>
</evidence>
<dbReference type="GO" id="GO:0006508">
    <property type="term" value="P:proteolysis"/>
    <property type="evidence" value="ECO:0007669"/>
    <property type="project" value="UniProtKB-KW"/>
</dbReference>
<name>I1R9C2_GIBZE</name>
<accession>A0A098D0E6</accession>
<reference evidence="11 13" key="3">
    <citation type="journal article" date="2015" name="BMC Genomics">
        <title>The completed genome sequence of the pathogenic ascomycete fungus Fusarium graminearum.</title>
        <authorList>
            <person name="King R."/>
            <person name="Urban M."/>
            <person name="Hammond-Kosack M.C."/>
            <person name="Hassani-Pak K."/>
            <person name="Hammond-Kosack K.E."/>
        </authorList>
    </citation>
    <scope>NUCLEOTIDE SEQUENCE [LARGE SCALE GENOMIC DNA]</scope>
    <source>
        <strain evidence="13">ATCC MYA-4620 / CBS 123657 / FGSC 9075 / NRRL 31084 / PH-1</strain>
        <strain evidence="11">PH-1</strain>
    </source>
</reference>
<reference evidence="12 13" key="2">
    <citation type="journal article" date="2010" name="Nature">
        <title>Comparative genomics reveals mobile pathogenicity chromosomes in Fusarium.</title>
        <authorList>
            <person name="Ma L.J."/>
            <person name="van der Does H.C."/>
            <person name="Borkovich K.A."/>
            <person name="Coleman J.J."/>
            <person name="Daboussi M.J."/>
            <person name="Di Pietro A."/>
            <person name="Dufresne M."/>
            <person name="Freitag M."/>
            <person name="Grabherr M."/>
            <person name="Henrissat B."/>
            <person name="Houterman P.M."/>
            <person name="Kang S."/>
            <person name="Shim W.B."/>
            <person name="Woloshuk C."/>
            <person name="Xie X."/>
            <person name="Xu J.R."/>
            <person name="Antoniw J."/>
            <person name="Baker S.E."/>
            <person name="Bluhm B.H."/>
            <person name="Breakspear A."/>
            <person name="Brown D.W."/>
            <person name="Butchko R.A."/>
            <person name="Chapman S."/>
            <person name="Coulson R."/>
            <person name="Coutinho P.M."/>
            <person name="Danchin E.G."/>
            <person name="Diener A."/>
            <person name="Gale L.R."/>
            <person name="Gardiner D.M."/>
            <person name="Goff S."/>
            <person name="Hammond-Kosack K.E."/>
            <person name="Hilburn K."/>
            <person name="Hua-Van A."/>
            <person name="Jonkers W."/>
            <person name="Kazan K."/>
            <person name="Kodira C.D."/>
            <person name="Koehrsen M."/>
            <person name="Kumar L."/>
            <person name="Lee Y.H."/>
            <person name="Li L."/>
            <person name="Manners J.M."/>
            <person name="Miranda-Saavedra D."/>
            <person name="Mukherjee M."/>
            <person name="Park G."/>
            <person name="Park J."/>
            <person name="Park S.Y."/>
            <person name="Proctor R.H."/>
            <person name="Regev A."/>
            <person name="Ruiz-Roldan M.C."/>
            <person name="Sain D."/>
            <person name="Sakthikumar S."/>
            <person name="Sykes S."/>
            <person name="Schwartz D.C."/>
            <person name="Turgeon B.G."/>
            <person name="Wapinski I."/>
            <person name="Yoder O."/>
            <person name="Young S."/>
            <person name="Zeng Q."/>
            <person name="Zhou S."/>
            <person name="Galagan J."/>
            <person name="Cuomo C.A."/>
            <person name="Kistler H.C."/>
            <person name="Rep M."/>
        </authorList>
    </citation>
    <scope>GENOME REANNOTATION</scope>
    <source>
        <strain evidence="13">ATCC MYA-4620 / CBS 123657 / FGSC 9075 / NRRL 31084 / PH-1</strain>
        <strain evidence="12">PH-1 / ATCC MYA-4620 / FGSC 9075 / NRRL 31084</strain>
    </source>
</reference>
<dbReference type="PANTHER" id="PTHR13367:SF34">
    <property type="match status" value="1"/>
</dbReference>
<dbReference type="PANTHER" id="PTHR13367">
    <property type="entry name" value="UBIQUITIN THIOESTERASE"/>
    <property type="match status" value="1"/>
</dbReference>
<evidence type="ECO:0000259" key="8">
    <source>
        <dbReference type="Pfam" id="PF12340"/>
    </source>
</evidence>
<dbReference type="InterPro" id="IPR022099">
    <property type="entry name" value="DUF3638"/>
</dbReference>
<protein>
    <recommendedName>
        <fullName evidence="2">ubiquitinyl hydrolase 1</fullName>
        <ecNumber evidence="2">3.4.19.12</ecNumber>
    </recommendedName>
</protein>
<comment type="catalytic activity">
    <reaction evidence="1">
        <text>Thiol-dependent hydrolysis of ester, thioester, amide, peptide and isopeptide bonds formed by the C-terminal Gly of ubiquitin (a 76-residue protein attached to proteins as an intracellular targeting signal).</text>
        <dbReference type="EC" id="3.4.19.12"/>
    </reaction>
</comment>
<evidence type="ECO:0000256" key="1">
    <source>
        <dbReference type="ARBA" id="ARBA00000707"/>
    </source>
</evidence>
<dbReference type="Pfam" id="PF12359">
    <property type="entry name" value="DUF3645"/>
    <property type="match status" value="1"/>
</dbReference>
<dbReference type="Pfam" id="PF12340">
    <property type="entry name" value="DUF3638"/>
    <property type="match status" value="1"/>
</dbReference>
<dbReference type="HOGENOM" id="CLU_000211_1_0_1"/>
<dbReference type="STRING" id="229533.I1R9C2"/>
<dbReference type="EC" id="3.4.19.12" evidence="2"/>
<keyword evidence="13" id="KW-1185">Reference proteome</keyword>
<dbReference type="KEGG" id="fgr:FGSG_00055"/>
<dbReference type="eggNOG" id="ENOG502QUFK">
    <property type="taxonomic scope" value="Eukaryota"/>
</dbReference>
<evidence type="ECO:0000313" key="12">
    <source>
        <dbReference type="EnsemblFungi" id="CEF71885"/>
    </source>
</evidence>
<accession>I1R9C2</accession>
<dbReference type="InterPro" id="IPR022105">
    <property type="entry name" value="DUF3645"/>
</dbReference>
<dbReference type="InParanoid" id="I1R9C2"/>
<reference evidence="12 13" key="1">
    <citation type="journal article" date="2007" name="Science">
        <title>The Fusarium graminearum genome reveals a link between localized polymorphism and pathogen specialization.</title>
        <authorList>
            <person name="Cuomo C.A."/>
            <person name="Gueldener U."/>
            <person name="Xu J.-R."/>
            <person name="Trail F."/>
            <person name="Turgeon B.G."/>
            <person name="Di Pietro A."/>
            <person name="Walton J.D."/>
            <person name="Ma L.-J."/>
            <person name="Baker S.E."/>
            <person name="Rep M."/>
            <person name="Adam G."/>
            <person name="Antoniw J."/>
            <person name="Baldwin T."/>
            <person name="Calvo S.E."/>
            <person name="Chang Y.-L."/>
            <person name="DeCaprio D."/>
            <person name="Gale L.R."/>
            <person name="Gnerre S."/>
            <person name="Goswami R.S."/>
            <person name="Hammond-Kosack K."/>
            <person name="Harris L.J."/>
            <person name="Hilburn K."/>
            <person name="Kennell J.C."/>
            <person name="Kroken S."/>
            <person name="Magnuson J.K."/>
            <person name="Mannhaupt G."/>
            <person name="Mauceli E.W."/>
            <person name="Mewes H.-W."/>
            <person name="Mitterbauer R."/>
            <person name="Muehlbauer G."/>
            <person name="Muensterkoetter M."/>
            <person name="Nelson D."/>
            <person name="O'Donnell K."/>
            <person name="Ouellet T."/>
            <person name="Qi W."/>
            <person name="Quesneville H."/>
            <person name="Roncero M.I.G."/>
            <person name="Seong K.-Y."/>
            <person name="Tetko I.V."/>
            <person name="Urban M."/>
            <person name="Waalwijk C."/>
            <person name="Ward T.J."/>
            <person name="Yao J."/>
            <person name="Birren B.W."/>
            <person name="Kistler H.C."/>
        </authorList>
    </citation>
    <scope>NUCLEOTIDE SEQUENCE [LARGE SCALE GENOMIC DNA]</scope>
    <source>
        <strain evidence="13">ATCC MYA-4620 / CBS 123657 / FGSC 9075 / NRRL 31084 / PH-1</strain>
        <strain evidence="12">PH-1 / ATCC MYA-4620 / FGSC 9075 / NRRL 31084</strain>
    </source>
</reference>
<dbReference type="InterPro" id="IPR046541">
    <property type="entry name" value="DUF6606"/>
</dbReference>
<evidence type="ECO:0000313" key="13">
    <source>
        <dbReference type="Proteomes" id="UP000070720"/>
    </source>
</evidence>
<gene>
    <name evidence="11" type="ORF">FGRAMPH1_01T00171</name>
</gene>
<keyword evidence="3" id="KW-0645">Protease</keyword>
<dbReference type="OrthoDB" id="3182339at2759"/>
<evidence type="ECO:0000256" key="7">
    <source>
        <dbReference type="SAM" id="MobiDB-lite"/>
    </source>
</evidence>